<dbReference type="CDD" id="cd00156">
    <property type="entry name" value="REC"/>
    <property type="match status" value="1"/>
</dbReference>
<dbReference type="PANTHER" id="PTHR44520:SF2">
    <property type="entry name" value="RESPONSE REGULATOR RCP1"/>
    <property type="match status" value="1"/>
</dbReference>
<feature type="domain" description="Response regulatory" evidence="2">
    <location>
        <begin position="35"/>
        <end position="163"/>
    </location>
</feature>
<dbReference type="EMBL" id="LVWA01000005">
    <property type="protein sequence ID" value="OKL40337.1"/>
    <property type="molecule type" value="Genomic_DNA"/>
</dbReference>
<evidence type="ECO:0000313" key="4">
    <source>
        <dbReference type="Proteomes" id="UP000186551"/>
    </source>
</evidence>
<dbReference type="PANTHER" id="PTHR44520">
    <property type="entry name" value="RESPONSE REGULATOR RCP1-RELATED"/>
    <property type="match status" value="1"/>
</dbReference>
<dbReference type="InterPro" id="IPR011006">
    <property type="entry name" value="CheY-like_superfamily"/>
</dbReference>
<dbReference type="SUPFAM" id="SSF52172">
    <property type="entry name" value="CheY-like"/>
    <property type="match status" value="1"/>
</dbReference>
<accession>A0A1Q5PDP8</accession>
<dbReference type="AlphaFoldDB" id="A0A1Q5PDP8"/>
<dbReference type="InterPro" id="IPR001789">
    <property type="entry name" value="Sig_transdc_resp-reg_receiver"/>
</dbReference>
<protein>
    <recommendedName>
        <fullName evidence="2">Response regulatory domain-containing protein</fullName>
    </recommendedName>
</protein>
<evidence type="ECO:0000259" key="2">
    <source>
        <dbReference type="PROSITE" id="PS50110"/>
    </source>
</evidence>
<keyword evidence="1" id="KW-0597">Phosphoprotein</keyword>
<keyword evidence="4" id="KW-1185">Reference proteome</keyword>
<dbReference type="Pfam" id="PF00072">
    <property type="entry name" value="Response_reg"/>
    <property type="match status" value="1"/>
</dbReference>
<organism evidence="3 4">
    <name type="scientific">Pontibacter flavimaris</name>
    <dbReference type="NCBI Taxonomy" id="1797110"/>
    <lineage>
        <taxon>Bacteria</taxon>
        <taxon>Pseudomonadati</taxon>
        <taxon>Bacteroidota</taxon>
        <taxon>Cytophagia</taxon>
        <taxon>Cytophagales</taxon>
        <taxon>Hymenobacteraceae</taxon>
        <taxon>Pontibacter</taxon>
    </lineage>
</organism>
<dbReference type="Gene3D" id="3.40.50.2300">
    <property type="match status" value="1"/>
</dbReference>
<dbReference type="Proteomes" id="UP000186551">
    <property type="component" value="Unassembled WGS sequence"/>
</dbReference>
<evidence type="ECO:0000313" key="3">
    <source>
        <dbReference type="EMBL" id="OKL40337.1"/>
    </source>
</evidence>
<gene>
    <name evidence="3" type="ORF">A3841_18630</name>
</gene>
<dbReference type="GO" id="GO:0000160">
    <property type="term" value="P:phosphorelay signal transduction system"/>
    <property type="evidence" value="ECO:0007669"/>
    <property type="project" value="InterPro"/>
</dbReference>
<name>A0A1Q5PDP8_9BACT</name>
<comment type="caution">
    <text evidence="3">The sequence shown here is derived from an EMBL/GenBank/DDBJ whole genome shotgun (WGS) entry which is preliminary data.</text>
</comment>
<proteinExistence type="predicted"/>
<feature type="modified residue" description="4-aspartylphosphate" evidence="1">
    <location>
        <position position="94"/>
    </location>
</feature>
<evidence type="ECO:0000256" key="1">
    <source>
        <dbReference type="PROSITE-ProRule" id="PRU00169"/>
    </source>
</evidence>
<dbReference type="SMART" id="SM00448">
    <property type="entry name" value="REC"/>
    <property type="match status" value="1"/>
</dbReference>
<dbReference type="STRING" id="1797110.A3841_18630"/>
<dbReference type="PROSITE" id="PS50110">
    <property type="entry name" value="RESPONSE_REGULATORY"/>
    <property type="match status" value="1"/>
</dbReference>
<dbReference type="InterPro" id="IPR052893">
    <property type="entry name" value="TCS_response_regulator"/>
</dbReference>
<reference evidence="3 4" key="1">
    <citation type="submission" date="2016-03" db="EMBL/GenBank/DDBJ databases">
        <title>Genome sequence of Pontibacter sp. nov., of the family cytophagaceae, isolated from marine sediment of the Yellow Sea, China.</title>
        <authorList>
            <person name="Zhang G."/>
            <person name="Zhang R."/>
        </authorList>
    </citation>
    <scope>NUCLEOTIDE SEQUENCE [LARGE SCALE GENOMIC DNA]</scope>
    <source>
        <strain evidence="3 4">S10-8</strain>
    </source>
</reference>
<sequence>MEVYNTCVRCCLLYFEAGGGQNGCVGDKRKPMFKSVYIIDDDEVSAFLTEAMLAAEHFARKYDTFLNPQDALQHLLPLLQQDQRRSIPDVIFLDLNMPYVDGWQFLDTLAPHAPLIKCSCMLYMLTSSLDFNDVRRAQKYDFLAGFLQKPIEEETIRDLLHKA</sequence>